<dbReference type="AlphaFoldDB" id="A0A9R1V1H2"/>
<dbReference type="EMBL" id="NBSK02000007">
    <property type="protein sequence ID" value="KAJ0196598.1"/>
    <property type="molecule type" value="Genomic_DNA"/>
</dbReference>
<organism evidence="3 4">
    <name type="scientific">Lactuca sativa</name>
    <name type="common">Garden lettuce</name>
    <dbReference type="NCBI Taxonomy" id="4236"/>
    <lineage>
        <taxon>Eukaryota</taxon>
        <taxon>Viridiplantae</taxon>
        <taxon>Streptophyta</taxon>
        <taxon>Embryophyta</taxon>
        <taxon>Tracheophyta</taxon>
        <taxon>Spermatophyta</taxon>
        <taxon>Magnoliopsida</taxon>
        <taxon>eudicotyledons</taxon>
        <taxon>Gunneridae</taxon>
        <taxon>Pentapetalae</taxon>
        <taxon>asterids</taxon>
        <taxon>campanulids</taxon>
        <taxon>Asterales</taxon>
        <taxon>Asteraceae</taxon>
        <taxon>Cichorioideae</taxon>
        <taxon>Cichorieae</taxon>
        <taxon>Lactucinae</taxon>
        <taxon>Lactuca</taxon>
    </lineage>
</organism>
<dbReference type="Pfam" id="PF10551">
    <property type="entry name" value="MULE"/>
    <property type="match status" value="1"/>
</dbReference>
<dbReference type="InterPro" id="IPR018289">
    <property type="entry name" value="MULE_transposase_dom"/>
</dbReference>
<name>A0A9R1V1H2_LACSA</name>
<proteinExistence type="predicted"/>
<dbReference type="Pfam" id="PF03101">
    <property type="entry name" value="FAR1"/>
    <property type="match status" value="1"/>
</dbReference>
<evidence type="ECO:0000259" key="1">
    <source>
        <dbReference type="Pfam" id="PF03101"/>
    </source>
</evidence>
<comment type="caution">
    <text evidence="3">The sequence shown here is derived from an EMBL/GenBank/DDBJ whole genome shotgun (WGS) entry which is preliminary data.</text>
</comment>
<dbReference type="InterPro" id="IPR004330">
    <property type="entry name" value="FAR1_DNA_bnd_dom"/>
</dbReference>
<evidence type="ECO:0000313" key="4">
    <source>
        <dbReference type="Proteomes" id="UP000235145"/>
    </source>
</evidence>
<feature type="domain" description="MULE transposase" evidence="2">
    <location>
        <begin position="275"/>
        <end position="356"/>
    </location>
</feature>
<evidence type="ECO:0000259" key="2">
    <source>
        <dbReference type="Pfam" id="PF10551"/>
    </source>
</evidence>
<accession>A0A9R1V1H2</accession>
<dbReference type="PANTHER" id="PTHR47718:SF12">
    <property type="entry name" value="PROTEIN FAR1-RELATED SEQUENCE"/>
    <property type="match status" value="1"/>
</dbReference>
<protein>
    <recommendedName>
        <fullName evidence="5">Protein FAR1-RELATED SEQUENCE</fullName>
    </recommendedName>
</protein>
<feature type="domain" description="FAR1" evidence="1">
    <location>
        <begin position="91"/>
        <end position="181"/>
    </location>
</feature>
<reference evidence="3 4" key="1">
    <citation type="journal article" date="2017" name="Nat. Commun.">
        <title>Genome assembly with in vitro proximity ligation data and whole-genome triplication in lettuce.</title>
        <authorList>
            <person name="Reyes-Chin-Wo S."/>
            <person name="Wang Z."/>
            <person name="Yang X."/>
            <person name="Kozik A."/>
            <person name="Arikit S."/>
            <person name="Song C."/>
            <person name="Xia L."/>
            <person name="Froenicke L."/>
            <person name="Lavelle D.O."/>
            <person name="Truco M.J."/>
            <person name="Xia R."/>
            <person name="Zhu S."/>
            <person name="Xu C."/>
            <person name="Xu H."/>
            <person name="Xu X."/>
            <person name="Cox K."/>
            <person name="Korf I."/>
            <person name="Meyers B.C."/>
            <person name="Michelmore R.W."/>
        </authorList>
    </citation>
    <scope>NUCLEOTIDE SEQUENCE [LARGE SCALE GENOMIC DNA]</scope>
    <source>
        <strain evidence="4">cv. Salinas</strain>
        <tissue evidence="3">Seedlings</tissue>
    </source>
</reference>
<evidence type="ECO:0008006" key="5">
    <source>
        <dbReference type="Google" id="ProtNLM"/>
    </source>
</evidence>
<dbReference type="PANTHER" id="PTHR47718">
    <property type="entry name" value="OS01G0519700 PROTEIN"/>
    <property type="match status" value="1"/>
</dbReference>
<gene>
    <name evidence="3" type="ORF">LSAT_V11C700365070</name>
</gene>
<dbReference type="Proteomes" id="UP000235145">
    <property type="component" value="Unassembled WGS sequence"/>
</dbReference>
<sequence>MSNPKEIDKSIATDIITSEINSSRNDEQIDSISFTSEELQNTIRESSNSTSESYCSNIIEESKYKPDVPTEFVPIVNSVFKSLNLAVKMCTDYAEMVGFHTRLSSQSKYNSQRIKEKYVICNRGGKDKPKPCDMLATSSIKRKPNSNKIITGSTTKIIFENVYGTTEYKVKKFFEMHNHPLEIRTSKAKIGPTMTHKIRAVLKGGYEYVGAKVTDYKNLRRGVNRILCYKDAQIMIKKMNDRRDHYPNYSFEFLRDGDLLAAMLFMQSLEKLYLLMQLLEQTTVDHHKKSVTVGAGLLGRETIESYEWLLKAFLRAHERKAPKIVLTDQDAAITQAVESVLPNSRHRLCMCHIMKKLQAKVTGNLFKNKDFKKRFNKLVWNMHIKPDEFEKKWDLIINKFNLEDK</sequence>
<evidence type="ECO:0000313" key="3">
    <source>
        <dbReference type="EMBL" id="KAJ0196598.1"/>
    </source>
</evidence>
<keyword evidence="4" id="KW-1185">Reference proteome</keyword>